<evidence type="ECO:0000313" key="2">
    <source>
        <dbReference type="EMBL" id="BBY16315.1"/>
    </source>
</evidence>
<keyword evidence="2" id="KW-0560">Oxidoreductase</keyword>
<dbReference type="Pfam" id="PF01494">
    <property type="entry name" value="FAD_binding_3"/>
    <property type="match status" value="1"/>
</dbReference>
<dbReference type="InterPro" id="IPR051704">
    <property type="entry name" value="FAD_aromatic-hydroxylase"/>
</dbReference>
<dbReference type="InterPro" id="IPR036188">
    <property type="entry name" value="FAD/NAD-bd_sf"/>
</dbReference>
<organism evidence="2 3">
    <name type="scientific">Mycolicibacterium litorale</name>
    <dbReference type="NCBI Taxonomy" id="758802"/>
    <lineage>
        <taxon>Bacteria</taxon>
        <taxon>Bacillati</taxon>
        <taxon>Actinomycetota</taxon>
        <taxon>Actinomycetes</taxon>
        <taxon>Mycobacteriales</taxon>
        <taxon>Mycobacteriaceae</taxon>
        <taxon>Mycolicibacterium</taxon>
    </lineage>
</organism>
<feature type="domain" description="FAD-binding" evidence="1">
    <location>
        <begin position="5"/>
        <end position="321"/>
    </location>
</feature>
<protein>
    <submittedName>
        <fullName evidence="2">Monooxygenase</fullName>
    </submittedName>
</protein>
<keyword evidence="2" id="KW-0503">Monooxygenase</keyword>
<evidence type="ECO:0000259" key="1">
    <source>
        <dbReference type="Pfam" id="PF01494"/>
    </source>
</evidence>
<gene>
    <name evidence="2" type="ORF">MLIT_19070</name>
</gene>
<dbReference type="RefSeq" id="WP_134052174.1">
    <property type="nucleotide sequence ID" value="NZ_AP022586.1"/>
</dbReference>
<dbReference type="Gene3D" id="3.50.50.60">
    <property type="entry name" value="FAD/NAD(P)-binding domain"/>
    <property type="match status" value="1"/>
</dbReference>
<dbReference type="AlphaFoldDB" id="A0AAD1IIH3"/>
<proteinExistence type="predicted"/>
<keyword evidence="3" id="KW-1185">Reference proteome</keyword>
<reference evidence="2 3" key="1">
    <citation type="journal article" date="2019" name="Emerg. Microbes Infect.">
        <title>Comprehensive subspecies identification of 175 nontuberculous mycobacteria species based on 7547 genomic profiles.</title>
        <authorList>
            <person name="Matsumoto Y."/>
            <person name="Kinjo T."/>
            <person name="Motooka D."/>
            <person name="Nabeya D."/>
            <person name="Jung N."/>
            <person name="Uechi K."/>
            <person name="Horii T."/>
            <person name="Iida T."/>
            <person name="Fujita J."/>
            <person name="Nakamura S."/>
        </authorList>
    </citation>
    <scope>NUCLEOTIDE SEQUENCE [LARGE SCALE GENOMIC DNA]</scope>
    <source>
        <strain evidence="2 3">JCM 17423</strain>
    </source>
</reference>
<accession>A0AAD1IIH3</accession>
<dbReference type="PANTHER" id="PTHR46865">
    <property type="entry name" value="OXIDOREDUCTASE-RELATED"/>
    <property type="match status" value="1"/>
</dbReference>
<sequence length="410" mass="44716">MPAPTVLISGAGIAGPALALWLTRNGYRVVVVETADGIRPGGQTVDLRGAGADVVARMGLLDQMKSRALFQRGIAWVRSDGSRRAEMPVTAFDGNGPVSKLEILRGDLVDVLYRATKDRCEYRFGTRITALSEHDASVDVTFSDGTTMQADMVVGADGPHSAVRRLVFGPEEQFVTPLGGYNAWFSAPDTVGLDGWYLMFQAPGGLNASMRPSHDPSTVKAGLSFRAESLTYDRHDLDGQRRMLRDRFAGAGWQCDALVAAAEQAEDFYFDSFAQVKMASWSSSRVTLVGDAGYCASPLSGMGTSLALVGAYLLAGELGSAATDLTVDRLRAVFGRYDTVMRPYVDRCQKLNNTLDRYAPLTEKEISDNATAMKWMQRWPLRPIASRLWFRTADAITLPEYSAAEEARRP</sequence>
<dbReference type="InterPro" id="IPR002938">
    <property type="entry name" value="FAD-bd"/>
</dbReference>
<dbReference type="Proteomes" id="UP000466607">
    <property type="component" value="Chromosome"/>
</dbReference>
<dbReference type="GO" id="GO:0004497">
    <property type="term" value="F:monooxygenase activity"/>
    <property type="evidence" value="ECO:0007669"/>
    <property type="project" value="UniProtKB-KW"/>
</dbReference>
<dbReference type="SUPFAM" id="SSF51905">
    <property type="entry name" value="FAD/NAD(P)-binding domain"/>
    <property type="match status" value="1"/>
</dbReference>
<dbReference type="PANTHER" id="PTHR46865:SF2">
    <property type="entry name" value="MONOOXYGENASE"/>
    <property type="match status" value="1"/>
</dbReference>
<dbReference type="EMBL" id="AP022586">
    <property type="protein sequence ID" value="BBY16315.1"/>
    <property type="molecule type" value="Genomic_DNA"/>
</dbReference>
<dbReference type="GO" id="GO:0071949">
    <property type="term" value="F:FAD binding"/>
    <property type="evidence" value="ECO:0007669"/>
    <property type="project" value="InterPro"/>
</dbReference>
<dbReference type="Gene3D" id="3.30.9.10">
    <property type="entry name" value="D-Amino Acid Oxidase, subunit A, domain 2"/>
    <property type="match status" value="1"/>
</dbReference>
<name>A0AAD1IIH3_9MYCO</name>
<dbReference type="PRINTS" id="PR00420">
    <property type="entry name" value="RNGMNOXGNASE"/>
</dbReference>
<evidence type="ECO:0000313" key="3">
    <source>
        <dbReference type="Proteomes" id="UP000466607"/>
    </source>
</evidence>